<name>A0A3N6MQZ6_NATCH</name>
<accession>A0A3N6MQZ6</accession>
<reference evidence="1 2" key="1">
    <citation type="submission" date="2018-10" db="EMBL/GenBank/DDBJ databases">
        <title>Natrarchaeobius chitinivorans gen. nov., sp. nov., and Natrarchaeobius haloalkaliphilus sp. nov., alkaliphilic, chitin-utilizing haloarchaea from hypersaline alkaline lakes.</title>
        <authorList>
            <person name="Sorokin D.Y."/>
            <person name="Elcheninov A.G."/>
            <person name="Kostrikina N.A."/>
            <person name="Bale N.J."/>
            <person name="Sinninghe Damste J.S."/>
            <person name="Khijniak T.V."/>
            <person name="Kublanov I.V."/>
            <person name="Toshchakov S.V."/>
        </authorList>
    </citation>
    <scope>NUCLEOTIDE SEQUENCE [LARGE SCALE GENOMIC DNA]</scope>
    <source>
        <strain evidence="1 2">AArcht4T</strain>
    </source>
</reference>
<organism evidence="1 2">
    <name type="scientific">Natrarchaeobius chitinivorans</name>
    <dbReference type="NCBI Taxonomy" id="1679083"/>
    <lineage>
        <taxon>Archaea</taxon>
        <taxon>Methanobacteriati</taxon>
        <taxon>Methanobacteriota</taxon>
        <taxon>Stenosarchaea group</taxon>
        <taxon>Halobacteria</taxon>
        <taxon>Halobacteriales</taxon>
        <taxon>Natrialbaceae</taxon>
        <taxon>Natrarchaeobius</taxon>
    </lineage>
</organism>
<gene>
    <name evidence="1" type="ORF">EA473_02975</name>
</gene>
<evidence type="ECO:0000313" key="1">
    <source>
        <dbReference type="EMBL" id="RQG97056.1"/>
    </source>
</evidence>
<protein>
    <submittedName>
        <fullName evidence="1">Uncharacterized protein</fullName>
    </submittedName>
</protein>
<dbReference type="EMBL" id="REGA01000002">
    <property type="protein sequence ID" value="RQG97056.1"/>
    <property type="molecule type" value="Genomic_DNA"/>
</dbReference>
<proteinExistence type="predicted"/>
<keyword evidence="2" id="KW-1185">Reference proteome</keyword>
<sequence>MGEIILLLTILCSMSQIPDQVMLDNDTLNYLQKDRDCLISFSETDADAYVSPFQYNEFTTGLDDISEELKDEILNQIHQLEEEIGPETTGVETSGYGEVYGYNYGGGTGEIYNELTEPHPQIGKVHRPDAVGAEVAINRDMPFITGDKALQAKMRHHGYDEYVIELDYFLELLQKKKE</sequence>
<evidence type="ECO:0000313" key="2">
    <source>
        <dbReference type="Proteomes" id="UP000282323"/>
    </source>
</evidence>
<comment type="caution">
    <text evidence="1">The sequence shown here is derived from an EMBL/GenBank/DDBJ whole genome shotgun (WGS) entry which is preliminary data.</text>
</comment>
<dbReference type="AlphaFoldDB" id="A0A3N6MQZ6"/>
<dbReference type="Proteomes" id="UP000282323">
    <property type="component" value="Unassembled WGS sequence"/>
</dbReference>